<evidence type="ECO:0000313" key="2">
    <source>
        <dbReference type="Proteomes" id="UP000177625"/>
    </source>
</evidence>
<sequence length="71" mass="8279">MPRLVNEAGRVVSEDYEYRVRPDQQQTWSLNTGGHRFFIDTTPYEILLWKQGIASTTIAHERRKRNTAAVC</sequence>
<reference evidence="2" key="1">
    <citation type="submission" date="2016-03" db="EMBL/GenBank/DDBJ databases">
        <authorList>
            <person name="Guldener U."/>
        </authorList>
    </citation>
    <scope>NUCLEOTIDE SEQUENCE [LARGE SCALE GENOMIC DNA]</scope>
</reference>
<dbReference type="Proteomes" id="UP000177625">
    <property type="component" value="Unassembled WGS sequence"/>
</dbReference>
<name>A0A1E1MNS3_RHYSE</name>
<gene>
    <name evidence="1" type="ORF">RSE6_11774</name>
</gene>
<dbReference type="EMBL" id="FJVC01000442">
    <property type="protein sequence ID" value="CZT50732.1"/>
    <property type="molecule type" value="Genomic_DNA"/>
</dbReference>
<evidence type="ECO:0000313" key="1">
    <source>
        <dbReference type="EMBL" id="CZT50732.1"/>
    </source>
</evidence>
<proteinExistence type="predicted"/>
<accession>A0A1E1MNS3</accession>
<keyword evidence="2" id="KW-1185">Reference proteome</keyword>
<dbReference type="AlphaFoldDB" id="A0A1E1MNS3"/>
<organism evidence="1 2">
    <name type="scientific">Rhynchosporium secalis</name>
    <name type="common">Barley scald fungus</name>
    <dbReference type="NCBI Taxonomy" id="38038"/>
    <lineage>
        <taxon>Eukaryota</taxon>
        <taxon>Fungi</taxon>
        <taxon>Dikarya</taxon>
        <taxon>Ascomycota</taxon>
        <taxon>Pezizomycotina</taxon>
        <taxon>Leotiomycetes</taxon>
        <taxon>Helotiales</taxon>
        <taxon>Ploettnerulaceae</taxon>
        <taxon>Rhynchosporium</taxon>
    </lineage>
</organism>
<protein>
    <submittedName>
        <fullName evidence="1">Uncharacterized protein</fullName>
    </submittedName>
</protein>